<comment type="caution">
    <text evidence="5">The sequence shown here is derived from an EMBL/GenBank/DDBJ whole genome shotgun (WGS) entry which is preliminary data.</text>
</comment>
<dbReference type="Gene3D" id="3.30.110.20">
    <property type="entry name" value="Alba-like domain"/>
    <property type="match status" value="1"/>
</dbReference>
<dbReference type="GO" id="GO:0004526">
    <property type="term" value="F:ribonuclease P activity"/>
    <property type="evidence" value="ECO:0007669"/>
    <property type="project" value="TreeGrafter"/>
</dbReference>
<dbReference type="GO" id="GO:0005655">
    <property type="term" value="C:nucleolar ribonuclease P complex"/>
    <property type="evidence" value="ECO:0007669"/>
    <property type="project" value="InterPro"/>
</dbReference>
<feature type="compositionally biased region" description="Polar residues" evidence="4">
    <location>
        <begin position="110"/>
        <end position="119"/>
    </location>
</feature>
<dbReference type="Proteomes" id="UP000214365">
    <property type="component" value="Unassembled WGS sequence"/>
</dbReference>
<proteinExistence type="predicted"/>
<dbReference type="GO" id="GO:0003723">
    <property type="term" value="F:RNA binding"/>
    <property type="evidence" value="ECO:0007669"/>
    <property type="project" value="TreeGrafter"/>
</dbReference>
<evidence type="ECO:0000256" key="2">
    <source>
        <dbReference type="ARBA" id="ARBA00022694"/>
    </source>
</evidence>
<reference evidence="5 6" key="1">
    <citation type="submission" date="2015-06" db="EMBL/GenBank/DDBJ databases">
        <title>Talaromyces atroroseus IBT 11181 draft genome.</title>
        <authorList>
            <person name="Rasmussen K.B."/>
            <person name="Rasmussen S."/>
            <person name="Petersen B."/>
            <person name="Sicheritz-Ponten T."/>
            <person name="Mortensen U.H."/>
            <person name="Thrane U."/>
        </authorList>
    </citation>
    <scope>NUCLEOTIDE SEQUENCE [LARGE SCALE GENOMIC DNA]</scope>
    <source>
        <strain evidence="5 6">IBT 11181</strain>
    </source>
</reference>
<accession>A0A1Q5Q9G9</accession>
<comment type="subcellular location">
    <subcellularLocation>
        <location evidence="1">Nucleus</location>
    </subcellularLocation>
</comment>
<dbReference type="InterPro" id="IPR014612">
    <property type="entry name" value="Pop7/Rpp20"/>
</dbReference>
<feature type="region of interest" description="Disordered" evidence="4">
    <location>
        <begin position="1"/>
        <end position="26"/>
    </location>
</feature>
<dbReference type="GO" id="GO:0001682">
    <property type="term" value="P:tRNA 5'-leader removal"/>
    <property type="evidence" value="ECO:0007669"/>
    <property type="project" value="InterPro"/>
</dbReference>
<dbReference type="GO" id="GO:0000172">
    <property type="term" value="C:ribonuclease MRP complex"/>
    <property type="evidence" value="ECO:0007669"/>
    <property type="project" value="InterPro"/>
</dbReference>
<organism evidence="5 6">
    <name type="scientific">Talaromyces atroroseus</name>
    <dbReference type="NCBI Taxonomy" id="1441469"/>
    <lineage>
        <taxon>Eukaryota</taxon>
        <taxon>Fungi</taxon>
        <taxon>Dikarya</taxon>
        <taxon>Ascomycota</taxon>
        <taxon>Pezizomycotina</taxon>
        <taxon>Eurotiomycetes</taxon>
        <taxon>Eurotiomycetidae</taxon>
        <taxon>Eurotiales</taxon>
        <taxon>Trichocomaceae</taxon>
        <taxon>Talaromyces</taxon>
        <taxon>Talaromyces sect. Trachyspermi</taxon>
    </lineage>
</organism>
<feature type="compositionally biased region" description="Acidic residues" evidence="4">
    <location>
        <begin position="181"/>
        <end position="196"/>
    </location>
</feature>
<dbReference type="GeneID" id="31004028"/>
<sequence>MATATAAAAAAGSPPTATSNPLSFKKQNTDLVHIPRNYRIQKRPIPHAPIASPYAGNTVAKLVYVSSRTPFMSAVKKVQKLLRTAERRAMMPLIDERQQRKNNKNRAYGQESSGPSSTTAAKVLGKCQQRLREDKVLVKATGRAIEKALEVGRWFETGKGKAEDEYEVEVRTGSVCVVDDILEDDGEVDNNEDEDVKDAGEEKEKTDKPSESKNQRRRRRKRERIQQQRLSAFKDEDGEPPESRTRWVNMVEIAINIK</sequence>
<dbReference type="RefSeq" id="XP_020120885.1">
    <property type="nucleotide sequence ID" value="XM_020266578.1"/>
</dbReference>
<dbReference type="OrthoDB" id="5416589at2759"/>
<evidence type="ECO:0000256" key="4">
    <source>
        <dbReference type="SAM" id="MobiDB-lite"/>
    </source>
</evidence>
<evidence type="ECO:0000256" key="3">
    <source>
        <dbReference type="ARBA" id="ARBA00023242"/>
    </source>
</evidence>
<dbReference type="PANTHER" id="PTHR28256">
    <property type="entry name" value="RIBONUCLEASES P/MRP PROTEIN SUBUNIT POP7"/>
    <property type="match status" value="1"/>
</dbReference>
<keyword evidence="2" id="KW-0819">tRNA processing</keyword>
<dbReference type="InterPro" id="IPR020241">
    <property type="entry name" value="RNase_P/MRP_Pop7_fungi"/>
</dbReference>
<gene>
    <name evidence="5" type="ORF">UA08_04273</name>
</gene>
<protein>
    <submittedName>
        <fullName evidence="5">Uncharacterized protein</fullName>
    </submittedName>
</protein>
<dbReference type="Pfam" id="PF12328">
    <property type="entry name" value="Rpp20"/>
    <property type="match status" value="1"/>
</dbReference>
<dbReference type="GO" id="GO:0000171">
    <property type="term" value="F:ribonuclease MRP activity"/>
    <property type="evidence" value="ECO:0007669"/>
    <property type="project" value="TreeGrafter"/>
</dbReference>
<keyword evidence="3" id="KW-0539">Nucleus</keyword>
<dbReference type="PANTHER" id="PTHR28256:SF1">
    <property type="entry name" value="RIBONUCLEASES P_MRP PROTEIN SUBUNIT POP7"/>
    <property type="match status" value="1"/>
</dbReference>
<feature type="compositionally biased region" description="Low complexity" evidence="4">
    <location>
        <begin position="1"/>
        <end position="19"/>
    </location>
</feature>
<dbReference type="GO" id="GO:0034965">
    <property type="term" value="P:intronic box C/D snoRNA processing"/>
    <property type="evidence" value="ECO:0007669"/>
    <property type="project" value="TreeGrafter"/>
</dbReference>
<feature type="compositionally biased region" description="Basic and acidic residues" evidence="4">
    <location>
        <begin position="197"/>
        <end position="214"/>
    </location>
</feature>
<dbReference type="InterPro" id="IPR036882">
    <property type="entry name" value="Alba-like_dom_sf"/>
</dbReference>
<feature type="region of interest" description="Disordered" evidence="4">
    <location>
        <begin position="97"/>
        <end position="119"/>
    </location>
</feature>
<dbReference type="GO" id="GO:0006364">
    <property type="term" value="P:rRNA processing"/>
    <property type="evidence" value="ECO:0007669"/>
    <property type="project" value="TreeGrafter"/>
</dbReference>
<dbReference type="STRING" id="1441469.A0A1Q5Q9G9"/>
<name>A0A1Q5Q9G9_TALAT</name>
<dbReference type="AlphaFoldDB" id="A0A1Q5Q9G9"/>
<dbReference type="GO" id="GO:0000294">
    <property type="term" value="P:nuclear-transcribed mRNA catabolic process, RNase MRP-dependent"/>
    <property type="evidence" value="ECO:0007669"/>
    <property type="project" value="TreeGrafter"/>
</dbReference>
<evidence type="ECO:0000313" key="6">
    <source>
        <dbReference type="Proteomes" id="UP000214365"/>
    </source>
</evidence>
<evidence type="ECO:0000256" key="1">
    <source>
        <dbReference type="ARBA" id="ARBA00004123"/>
    </source>
</evidence>
<evidence type="ECO:0000313" key="5">
    <source>
        <dbReference type="EMBL" id="OKL60764.1"/>
    </source>
</evidence>
<feature type="region of interest" description="Disordered" evidence="4">
    <location>
        <begin position="181"/>
        <end position="245"/>
    </location>
</feature>
<dbReference type="EMBL" id="LFMY01000005">
    <property type="protein sequence ID" value="OKL60764.1"/>
    <property type="molecule type" value="Genomic_DNA"/>
</dbReference>
<keyword evidence="6" id="KW-1185">Reference proteome</keyword>